<evidence type="ECO:0000313" key="7">
    <source>
        <dbReference type="Proteomes" id="UP001065174"/>
    </source>
</evidence>
<evidence type="ECO:0000313" key="6">
    <source>
        <dbReference type="EMBL" id="UXP33525.1"/>
    </source>
</evidence>
<dbReference type="Pfam" id="PF00196">
    <property type="entry name" value="GerE"/>
    <property type="match status" value="1"/>
</dbReference>
<dbReference type="InterPro" id="IPR051015">
    <property type="entry name" value="EvgA-like"/>
</dbReference>
<dbReference type="Pfam" id="PF00072">
    <property type="entry name" value="Response_reg"/>
    <property type="match status" value="1"/>
</dbReference>
<dbReference type="RefSeq" id="WP_262310954.1">
    <property type="nucleotide sequence ID" value="NZ_CP106679.1"/>
</dbReference>
<evidence type="ECO:0000256" key="3">
    <source>
        <dbReference type="PROSITE-ProRule" id="PRU00169"/>
    </source>
</evidence>
<proteinExistence type="predicted"/>
<evidence type="ECO:0000259" key="5">
    <source>
        <dbReference type="PROSITE" id="PS50110"/>
    </source>
</evidence>
<dbReference type="InterPro" id="IPR011006">
    <property type="entry name" value="CheY-like_superfamily"/>
</dbReference>
<evidence type="ECO:0000259" key="4">
    <source>
        <dbReference type="PROSITE" id="PS50043"/>
    </source>
</evidence>
<organism evidence="6 7">
    <name type="scientific">Reichenbachiella agarivorans</name>
    <dbReference type="NCBI Taxonomy" id="2979464"/>
    <lineage>
        <taxon>Bacteria</taxon>
        <taxon>Pseudomonadati</taxon>
        <taxon>Bacteroidota</taxon>
        <taxon>Cytophagia</taxon>
        <taxon>Cytophagales</taxon>
        <taxon>Reichenbachiellaceae</taxon>
        <taxon>Reichenbachiella</taxon>
    </lineage>
</organism>
<dbReference type="Proteomes" id="UP001065174">
    <property type="component" value="Chromosome"/>
</dbReference>
<dbReference type="PROSITE" id="PS50110">
    <property type="entry name" value="RESPONSE_REGULATORY"/>
    <property type="match status" value="1"/>
</dbReference>
<dbReference type="PROSITE" id="PS00622">
    <property type="entry name" value="HTH_LUXR_1"/>
    <property type="match status" value="1"/>
</dbReference>
<keyword evidence="1 3" id="KW-0597">Phosphoprotein</keyword>
<feature type="modified residue" description="4-aspartylphosphate" evidence="3">
    <location>
        <position position="54"/>
    </location>
</feature>
<dbReference type="SUPFAM" id="SSF46894">
    <property type="entry name" value="C-terminal effector domain of the bipartite response regulators"/>
    <property type="match status" value="1"/>
</dbReference>
<sequence>MKIIILDDHVLFAAGMVKILSEKIDDCEIVCYQTVADLYQAKLDFTIFDLFISDIEIPQENVFELFQHLRQIVPSLPVLVISMHNKLSVLRKCQELGIEGYLLKEDQNIIEAVRAVTYGQSYYSMKAMQTLSSLNEKDKLLSPREEEIITQVTEGKSNEEIANQLFVSVNTIKTHRRNINRKLGVNNTGELIKYYMEHYLR</sequence>
<dbReference type="PRINTS" id="PR00038">
    <property type="entry name" value="HTHLUXR"/>
</dbReference>
<keyword evidence="7" id="KW-1185">Reference proteome</keyword>
<keyword evidence="2" id="KW-0238">DNA-binding</keyword>
<dbReference type="EMBL" id="CP106679">
    <property type="protein sequence ID" value="UXP33525.1"/>
    <property type="molecule type" value="Genomic_DNA"/>
</dbReference>
<dbReference type="CDD" id="cd06170">
    <property type="entry name" value="LuxR_C_like"/>
    <property type="match status" value="1"/>
</dbReference>
<dbReference type="CDD" id="cd17535">
    <property type="entry name" value="REC_NarL-like"/>
    <property type="match status" value="1"/>
</dbReference>
<dbReference type="SMART" id="SM00448">
    <property type="entry name" value="REC"/>
    <property type="match status" value="1"/>
</dbReference>
<evidence type="ECO:0000256" key="2">
    <source>
        <dbReference type="ARBA" id="ARBA00023125"/>
    </source>
</evidence>
<dbReference type="SMART" id="SM00421">
    <property type="entry name" value="HTH_LUXR"/>
    <property type="match status" value="1"/>
</dbReference>
<dbReference type="Gene3D" id="3.40.50.2300">
    <property type="match status" value="1"/>
</dbReference>
<accession>A0ABY6CZ64</accession>
<name>A0ABY6CZ64_9BACT</name>
<feature type="domain" description="HTH luxR-type" evidence="4">
    <location>
        <begin position="134"/>
        <end position="199"/>
    </location>
</feature>
<dbReference type="PANTHER" id="PTHR45566:SF1">
    <property type="entry name" value="HTH-TYPE TRANSCRIPTIONAL REGULATOR YHJB-RELATED"/>
    <property type="match status" value="1"/>
</dbReference>
<dbReference type="SUPFAM" id="SSF52172">
    <property type="entry name" value="CheY-like"/>
    <property type="match status" value="1"/>
</dbReference>
<reference evidence="6" key="1">
    <citation type="submission" date="2022-09" db="EMBL/GenBank/DDBJ databases">
        <title>Comparative genomics and taxonomic characterization of three novel marine species of genus Reichenbachiella exhibiting antioxidant and polysaccharide degradation activities.</title>
        <authorList>
            <person name="Muhammad N."/>
            <person name="Lee Y.-J."/>
            <person name="Ko J."/>
            <person name="Kim S.-G."/>
        </authorList>
    </citation>
    <scope>NUCLEOTIDE SEQUENCE</scope>
    <source>
        <strain evidence="6">BKB1-1</strain>
    </source>
</reference>
<gene>
    <name evidence="6" type="ORF">N6H18_06105</name>
</gene>
<evidence type="ECO:0000256" key="1">
    <source>
        <dbReference type="ARBA" id="ARBA00022553"/>
    </source>
</evidence>
<dbReference type="PANTHER" id="PTHR45566">
    <property type="entry name" value="HTH-TYPE TRANSCRIPTIONAL REGULATOR YHJB-RELATED"/>
    <property type="match status" value="1"/>
</dbReference>
<protein>
    <submittedName>
        <fullName evidence="6">Response regulator transcription factor</fullName>
    </submittedName>
</protein>
<dbReference type="PROSITE" id="PS50043">
    <property type="entry name" value="HTH_LUXR_2"/>
    <property type="match status" value="1"/>
</dbReference>
<dbReference type="InterPro" id="IPR000792">
    <property type="entry name" value="Tscrpt_reg_LuxR_C"/>
</dbReference>
<dbReference type="InterPro" id="IPR001789">
    <property type="entry name" value="Sig_transdc_resp-reg_receiver"/>
</dbReference>
<dbReference type="InterPro" id="IPR016032">
    <property type="entry name" value="Sig_transdc_resp-reg_C-effctor"/>
</dbReference>
<feature type="domain" description="Response regulatory" evidence="5">
    <location>
        <begin position="2"/>
        <end position="119"/>
    </location>
</feature>
<dbReference type="InterPro" id="IPR058245">
    <property type="entry name" value="NreC/VraR/RcsB-like_REC"/>
</dbReference>